<accession>A0A7M1ZYR7</accession>
<reference evidence="2 3" key="1">
    <citation type="submission" date="2020-10" db="EMBL/GenBank/DDBJ databases">
        <title>Eggerthella sp. nov., isolated from human feces.</title>
        <authorList>
            <person name="Yajun G."/>
        </authorList>
    </citation>
    <scope>NUCLEOTIDE SEQUENCE [LARGE SCALE GENOMIC DNA]</scope>
    <source>
        <strain evidence="2 3">HF-1101</strain>
    </source>
</reference>
<dbReference type="AlphaFoldDB" id="A0A7M1ZYR7"/>
<evidence type="ECO:0000313" key="2">
    <source>
        <dbReference type="EMBL" id="QOS69629.1"/>
    </source>
</evidence>
<proteinExistence type="predicted"/>
<dbReference type="Proteomes" id="UP000478463">
    <property type="component" value="Chromosome"/>
</dbReference>
<sequence>MERFIMVEEHLEAPASGQAASWFEQRKDPELRKRQDANLFQTITLVLLPFVWAGFIYSLLTGNEGNMNSYSLMILFFSMLNADVLIKGEKLSNKVLNVLAKANCVLFFVWALANIVYLLVK</sequence>
<evidence type="ECO:0000256" key="1">
    <source>
        <dbReference type="SAM" id="Phobius"/>
    </source>
</evidence>
<keyword evidence="1" id="KW-0812">Transmembrane</keyword>
<feature type="transmembrane region" description="Helical" evidence="1">
    <location>
        <begin position="69"/>
        <end position="86"/>
    </location>
</feature>
<feature type="transmembrane region" description="Helical" evidence="1">
    <location>
        <begin position="98"/>
        <end position="120"/>
    </location>
</feature>
<organism evidence="2 3">
    <name type="scientific">Eggerthella guodeyinii</name>
    <dbReference type="NCBI Taxonomy" id="2690837"/>
    <lineage>
        <taxon>Bacteria</taxon>
        <taxon>Bacillati</taxon>
        <taxon>Actinomycetota</taxon>
        <taxon>Coriobacteriia</taxon>
        <taxon>Eggerthellales</taxon>
        <taxon>Eggerthellaceae</taxon>
        <taxon>Eggerthella</taxon>
    </lineage>
</organism>
<protein>
    <submittedName>
        <fullName evidence="2">Uncharacterized protein</fullName>
    </submittedName>
</protein>
<gene>
    <name evidence="2" type="ORF">GS424_007285</name>
</gene>
<name>A0A7M1ZYR7_9ACTN</name>
<dbReference type="KEGG" id="egd:GS424_007285"/>
<keyword evidence="1" id="KW-1133">Transmembrane helix</keyword>
<dbReference type="EMBL" id="CP063310">
    <property type="protein sequence ID" value="QOS69629.1"/>
    <property type="molecule type" value="Genomic_DNA"/>
</dbReference>
<keyword evidence="1" id="KW-0472">Membrane</keyword>
<evidence type="ECO:0000313" key="3">
    <source>
        <dbReference type="Proteomes" id="UP000478463"/>
    </source>
</evidence>
<feature type="transmembrane region" description="Helical" evidence="1">
    <location>
        <begin position="37"/>
        <end position="57"/>
    </location>
</feature>